<gene>
    <name evidence="2" type="ORF">IFM89_006485</name>
</gene>
<proteinExistence type="predicted"/>
<dbReference type="AlphaFoldDB" id="A0A835M4G8"/>
<feature type="compositionally biased region" description="Basic and acidic residues" evidence="1">
    <location>
        <begin position="1"/>
        <end position="10"/>
    </location>
</feature>
<feature type="region of interest" description="Disordered" evidence="1">
    <location>
        <begin position="172"/>
        <end position="194"/>
    </location>
</feature>
<feature type="compositionally biased region" description="Acidic residues" evidence="1">
    <location>
        <begin position="174"/>
        <end position="184"/>
    </location>
</feature>
<accession>A0A835M4G8</accession>
<protein>
    <submittedName>
        <fullName evidence="2">Uncharacterized protein</fullName>
    </submittedName>
</protein>
<keyword evidence="3" id="KW-1185">Reference proteome</keyword>
<evidence type="ECO:0000313" key="2">
    <source>
        <dbReference type="EMBL" id="KAF9619298.1"/>
    </source>
</evidence>
<organism evidence="2 3">
    <name type="scientific">Coptis chinensis</name>
    <dbReference type="NCBI Taxonomy" id="261450"/>
    <lineage>
        <taxon>Eukaryota</taxon>
        <taxon>Viridiplantae</taxon>
        <taxon>Streptophyta</taxon>
        <taxon>Embryophyta</taxon>
        <taxon>Tracheophyta</taxon>
        <taxon>Spermatophyta</taxon>
        <taxon>Magnoliopsida</taxon>
        <taxon>Ranunculales</taxon>
        <taxon>Ranunculaceae</taxon>
        <taxon>Coptidoideae</taxon>
        <taxon>Coptis</taxon>
    </lineage>
</organism>
<feature type="compositionally biased region" description="Basic residues" evidence="1">
    <location>
        <begin position="29"/>
        <end position="39"/>
    </location>
</feature>
<evidence type="ECO:0000313" key="3">
    <source>
        <dbReference type="Proteomes" id="UP000631114"/>
    </source>
</evidence>
<dbReference type="EMBL" id="JADFTS010000002">
    <property type="protein sequence ID" value="KAF9619298.1"/>
    <property type="molecule type" value="Genomic_DNA"/>
</dbReference>
<dbReference type="Proteomes" id="UP000631114">
    <property type="component" value="Unassembled WGS sequence"/>
</dbReference>
<comment type="caution">
    <text evidence="2">The sequence shown here is derived from an EMBL/GenBank/DDBJ whole genome shotgun (WGS) entry which is preliminary data.</text>
</comment>
<sequence length="194" mass="21825">MPKKQERQCTDPRIASTRNSGDRVQNRNKPQKQKTRWTPKKTAQTGQTSCLRDTNGVPITTEGQSEDSPVILTDNQEKLQEGTDKEITTNLEPTVRGSQVVVHVEVQATNCFKVLMPAEENIIQKSDPEKQSNMELVPYVAATNRGDKEILLEENYEKVITEFDPSEVGFLSTEGEEGLSEDIEEQRAYSIQKG</sequence>
<feature type="compositionally biased region" description="Polar residues" evidence="1">
    <location>
        <begin position="41"/>
        <end position="67"/>
    </location>
</feature>
<evidence type="ECO:0000256" key="1">
    <source>
        <dbReference type="SAM" id="MobiDB-lite"/>
    </source>
</evidence>
<feature type="region of interest" description="Disordered" evidence="1">
    <location>
        <begin position="1"/>
        <end position="71"/>
    </location>
</feature>
<name>A0A835M4G8_9MAGN</name>
<reference evidence="2 3" key="1">
    <citation type="submission" date="2020-10" db="EMBL/GenBank/DDBJ databases">
        <title>The Coptis chinensis genome and diversification of protoberbering-type alkaloids.</title>
        <authorList>
            <person name="Wang B."/>
            <person name="Shu S."/>
            <person name="Song C."/>
            <person name="Liu Y."/>
        </authorList>
    </citation>
    <scope>NUCLEOTIDE SEQUENCE [LARGE SCALE GENOMIC DNA]</scope>
    <source>
        <strain evidence="2">HL-2020</strain>
        <tissue evidence="2">Leaf</tissue>
    </source>
</reference>